<name>A0A9Q3XUP1_9LACO</name>
<organism evidence="2 3">
    <name type="scientific">Leuconostoc gasicomitatum</name>
    <dbReference type="NCBI Taxonomy" id="115778"/>
    <lineage>
        <taxon>Bacteria</taxon>
        <taxon>Bacillati</taxon>
        <taxon>Bacillota</taxon>
        <taxon>Bacilli</taxon>
        <taxon>Lactobacillales</taxon>
        <taxon>Lactobacillaceae</taxon>
        <taxon>Leuconostoc</taxon>
        <taxon>Leuconostoc gelidum group</taxon>
    </lineage>
</organism>
<dbReference type="AlphaFoldDB" id="A0A9Q3XUP1"/>
<evidence type="ECO:0000313" key="3">
    <source>
        <dbReference type="Proteomes" id="UP000752647"/>
    </source>
</evidence>
<evidence type="ECO:0000256" key="1">
    <source>
        <dbReference type="SAM" id="Phobius"/>
    </source>
</evidence>
<keyword evidence="1" id="KW-0812">Transmembrane</keyword>
<feature type="transmembrane region" description="Helical" evidence="1">
    <location>
        <begin position="27"/>
        <end position="49"/>
    </location>
</feature>
<sequence length="83" mass="9545">MSYKLILLIFFIYFVNSKTYKNSKFALTIAAYRGYVLILIGLSWLIYVVRNTSGNEMLILPVGFILIGLIAIIIDRKLKKIVK</sequence>
<dbReference type="EMBL" id="JAHBFI010000001">
    <property type="protein sequence ID" value="MBZ5961772.1"/>
    <property type="molecule type" value="Genomic_DNA"/>
</dbReference>
<keyword evidence="1" id="KW-0472">Membrane</keyword>
<feature type="transmembrane region" description="Helical" evidence="1">
    <location>
        <begin position="56"/>
        <end position="74"/>
    </location>
</feature>
<reference evidence="2" key="1">
    <citation type="submission" date="2021-05" db="EMBL/GenBank/DDBJ databases">
        <title>Pangenome of Leuconostoc gelidum warrants species status for Leuconostoc gelidum subsp. gasicomitatum.</title>
        <authorList>
            <person name="Johansson P."/>
            <person name="Sade E."/>
            <person name="Hultman J."/>
            <person name="Auvinen P."/>
            <person name="Bjorkroth J."/>
        </authorList>
    </citation>
    <scope>NUCLEOTIDE SEQUENCE</scope>
    <source>
        <strain evidence="2">A.21.4</strain>
    </source>
</reference>
<gene>
    <name evidence="2" type="ORF">KIJ12_01090</name>
</gene>
<comment type="caution">
    <text evidence="2">The sequence shown here is derived from an EMBL/GenBank/DDBJ whole genome shotgun (WGS) entry which is preliminary data.</text>
</comment>
<keyword evidence="1" id="KW-1133">Transmembrane helix</keyword>
<dbReference type="Proteomes" id="UP000752647">
    <property type="component" value="Unassembled WGS sequence"/>
</dbReference>
<protein>
    <submittedName>
        <fullName evidence="2">Uncharacterized protein</fullName>
    </submittedName>
</protein>
<evidence type="ECO:0000313" key="2">
    <source>
        <dbReference type="EMBL" id="MBZ5961772.1"/>
    </source>
</evidence>
<accession>A0A9Q3XUP1</accession>
<dbReference type="RefSeq" id="WP_224143965.1">
    <property type="nucleotide sequence ID" value="NZ_CBCPIF010000001.1"/>
</dbReference>
<proteinExistence type="predicted"/>